<dbReference type="AlphaFoldDB" id="A0AA39ZTW7"/>
<comment type="caution">
    <text evidence="2">The sequence shown here is derived from an EMBL/GenBank/DDBJ whole genome shotgun (WGS) entry which is preliminary data.</text>
</comment>
<dbReference type="Pfam" id="PF01425">
    <property type="entry name" value="Amidase"/>
    <property type="match status" value="1"/>
</dbReference>
<dbReference type="EMBL" id="JAUIRO010000008">
    <property type="protein sequence ID" value="KAK0703649.1"/>
    <property type="molecule type" value="Genomic_DNA"/>
</dbReference>
<name>A0AA39ZTW7_9PEZI</name>
<dbReference type="PANTHER" id="PTHR46310">
    <property type="entry name" value="AMIDASE 1"/>
    <property type="match status" value="1"/>
</dbReference>
<evidence type="ECO:0000313" key="3">
    <source>
        <dbReference type="Proteomes" id="UP001172101"/>
    </source>
</evidence>
<proteinExistence type="predicted"/>
<dbReference type="Proteomes" id="UP001172101">
    <property type="component" value="Unassembled WGS sequence"/>
</dbReference>
<protein>
    <submittedName>
        <fullName evidence="2">Amidase signature domain-containing protein</fullName>
    </submittedName>
</protein>
<evidence type="ECO:0000313" key="2">
    <source>
        <dbReference type="EMBL" id="KAK0703649.1"/>
    </source>
</evidence>
<gene>
    <name evidence="2" type="ORF">B0T26DRAFT_681302</name>
</gene>
<evidence type="ECO:0000259" key="1">
    <source>
        <dbReference type="Pfam" id="PF01425"/>
    </source>
</evidence>
<keyword evidence="3" id="KW-1185">Reference proteome</keyword>
<feature type="domain" description="Amidase" evidence="1">
    <location>
        <begin position="35"/>
        <end position="150"/>
    </location>
</feature>
<dbReference type="InterPro" id="IPR036928">
    <property type="entry name" value="AS_sf"/>
</dbReference>
<dbReference type="Gene3D" id="3.90.1300.10">
    <property type="entry name" value="Amidase signature (AS) domain"/>
    <property type="match status" value="1"/>
</dbReference>
<dbReference type="RefSeq" id="XP_060290508.1">
    <property type="nucleotide sequence ID" value="XM_060440625.1"/>
</dbReference>
<dbReference type="SUPFAM" id="SSF75304">
    <property type="entry name" value="Amidase signature (AS) enzymes"/>
    <property type="match status" value="1"/>
</dbReference>
<dbReference type="PANTHER" id="PTHR46310:SF7">
    <property type="entry name" value="AMIDASE 1"/>
    <property type="match status" value="1"/>
</dbReference>
<sequence length="166" mass="18095">MSKKPLFQPAWYPQSTKQIFGRYVAVPSRLHARPFENTPLAGLRIGVKDVIDVAGYPTRASNRAFKSLYPAKEISAPTVQRLIELGAVVVRKTRSDQLALDEELTADWVDEFCPFNPRGDGYQTTEGSSAGSGAAIAAYDWLNLALGTDTMRALFQSASSTIPLAS</sequence>
<reference evidence="2" key="1">
    <citation type="submission" date="2023-06" db="EMBL/GenBank/DDBJ databases">
        <title>Genome-scale phylogeny and comparative genomics of the fungal order Sordariales.</title>
        <authorList>
            <consortium name="Lawrence Berkeley National Laboratory"/>
            <person name="Hensen N."/>
            <person name="Bonometti L."/>
            <person name="Westerberg I."/>
            <person name="Brannstrom I.O."/>
            <person name="Guillou S."/>
            <person name="Cros-Aarteil S."/>
            <person name="Calhoun S."/>
            <person name="Haridas S."/>
            <person name="Kuo A."/>
            <person name="Mondo S."/>
            <person name="Pangilinan J."/>
            <person name="Riley R."/>
            <person name="LaButti K."/>
            <person name="Andreopoulos B."/>
            <person name="Lipzen A."/>
            <person name="Chen C."/>
            <person name="Yanf M."/>
            <person name="Daum C."/>
            <person name="Ng V."/>
            <person name="Clum A."/>
            <person name="Steindorff A."/>
            <person name="Ohm R."/>
            <person name="Martin F."/>
            <person name="Silar P."/>
            <person name="Natvig D."/>
            <person name="Lalanne C."/>
            <person name="Gautier V."/>
            <person name="Ament-velasquez S.L."/>
            <person name="Kruys A."/>
            <person name="Hutchinson M.I."/>
            <person name="Powell A.J."/>
            <person name="Barry K."/>
            <person name="Miller A.N."/>
            <person name="Grigoriev I.V."/>
            <person name="Debuchy R."/>
            <person name="Gladieux P."/>
            <person name="Thoren M.H."/>
            <person name="Johannesson H."/>
        </authorList>
    </citation>
    <scope>NUCLEOTIDE SEQUENCE</scope>
    <source>
        <strain evidence="2">SMH2392-1A</strain>
    </source>
</reference>
<dbReference type="InterPro" id="IPR023631">
    <property type="entry name" value="Amidase_dom"/>
</dbReference>
<dbReference type="GeneID" id="85323895"/>
<accession>A0AA39ZTW7</accession>
<organism evidence="2 3">
    <name type="scientific">Lasiosphaeria miniovina</name>
    <dbReference type="NCBI Taxonomy" id="1954250"/>
    <lineage>
        <taxon>Eukaryota</taxon>
        <taxon>Fungi</taxon>
        <taxon>Dikarya</taxon>
        <taxon>Ascomycota</taxon>
        <taxon>Pezizomycotina</taxon>
        <taxon>Sordariomycetes</taxon>
        <taxon>Sordariomycetidae</taxon>
        <taxon>Sordariales</taxon>
        <taxon>Lasiosphaeriaceae</taxon>
        <taxon>Lasiosphaeria</taxon>
    </lineage>
</organism>